<keyword evidence="2" id="KW-1185">Reference proteome</keyword>
<dbReference type="RefSeq" id="WP_408790655.1">
    <property type="nucleotide sequence ID" value="NZ_JBGXBU010000005.1"/>
</dbReference>
<comment type="caution">
    <text evidence="1">The sequence shown here is derived from an EMBL/GenBank/DDBJ whole genome shotgun (WGS) entry which is preliminary data.</text>
</comment>
<dbReference type="GeneID" id="97221024"/>
<organism evidence="1 2">
    <name type="scientific">Aeromonas bivalvium</name>
    <dbReference type="NCBI Taxonomy" id="440079"/>
    <lineage>
        <taxon>Bacteria</taxon>
        <taxon>Pseudomonadati</taxon>
        <taxon>Pseudomonadota</taxon>
        <taxon>Gammaproteobacteria</taxon>
        <taxon>Aeromonadales</taxon>
        <taxon>Aeromonadaceae</taxon>
        <taxon>Aeromonas</taxon>
    </lineage>
</organism>
<proteinExistence type="predicted"/>
<evidence type="ECO:0000313" key="2">
    <source>
        <dbReference type="Proteomes" id="UP001630969"/>
    </source>
</evidence>
<reference evidence="1 2" key="1">
    <citation type="submission" date="2024-09" db="EMBL/GenBank/DDBJ databases">
        <title>Aeromonas strains Genome sequencing and assembly.</title>
        <authorList>
            <person name="Hu X."/>
            <person name="Tang B."/>
        </authorList>
    </citation>
    <scope>NUCLEOTIDE SEQUENCE [LARGE SCALE GENOMIC DNA]</scope>
    <source>
        <strain evidence="1 2">NB23SCDHY001</strain>
    </source>
</reference>
<sequence>MKNGFFPTYPEVDIDCEMHNGEEGQATALQVKHPVRWGTVDLQQQQQT</sequence>
<accession>A0ABW9GS41</accession>
<gene>
    <name evidence="1" type="ORF">ACEUDJ_13915</name>
</gene>
<evidence type="ECO:0000313" key="1">
    <source>
        <dbReference type="EMBL" id="MFM4893955.1"/>
    </source>
</evidence>
<dbReference type="Proteomes" id="UP001630969">
    <property type="component" value="Unassembled WGS sequence"/>
</dbReference>
<protein>
    <submittedName>
        <fullName evidence="1">Uncharacterized protein</fullName>
    </submittedName>
</protein>
<dbReference type="EMBL" id="JBGXBU010000005">
    <property type="protein sequence ID" value="MFM4893955.1"/>
    <property type="molecule type" value="Genomic_DNA"/>
</dbReference>
<name>A0ABW9GS41_9GAMM</name>